<accession>M4VH57</accession>
<dbReference type="HOGENOM" id="CLU_868229_0_0_5"/>
<name>M4VH57_9BACT</name>
<dbReference type="AlphaFoldDB" id="M4VH57"/>
<evidence type="ECO:0000256" key="1">
    <source>
        <dbReference type="SAM" id="MobiDB-lite"/>
    </source>
</evidence>
<protein>
    <recommendedName>
        <fullName evidence="4">Transglycosylase SLT domain-containing protein</fullName>
    </recommendedName>
</protein>
<organism evidence="2 3">
    <name type="scientific">Micavibrio aeruginosavorus EPB</name>
    <dbReference type="NCBI Taxonomy" id="349215"/>
    <lineage>
        <taxon>Bacteria</taxon>
        <taxon>Pseudomonadati</taxon>
        <taxon>Bdellovibrionota</taxon>
        <taxon>Bdellovibrionia</taxon>
        <taxon>Bdellovibrionales</taxon>
        <taxon>Pseudobdellovibrionaceae</taxon>
        <taxon>Micavibrio</taxon>
    </lineage>
</organism>
<feature type="region of interest" description="Disordered" evidence="1">
    <location>
        <begin position="295"/>
        <end position="320"/>
    </location>
</feature>
<dbReference type="Gene3D" id="1.10.530.10">
    <property type="match status" value="1"/>
</dbReference>
<evidence type="ECO:0008006" key="4">
    <source>
        <dbReference type="Google" id="ProtNLM"/>
    </source>
</evidence>
<evidence type="ECO:0000313" key="2">
    <source>
        <dbReference type="EMBL" id="AGH97386.1"/>
    </source>
</evidence>
<dbReference type="OrthoDB" id="9818508at2"/>
<dbReference type="KEGG" id="man:A11S_562"/>
<dbReference type="Proteomes" id="UP000011932">
    <property type="component" value="Chromosome"/>
</dbReference>
<dbReference type="RefSeq" id="WP_015466939.1">
    <property type="nucleotide sequence ID" value="NC_020812.1"/>
</dbReference>
<dbReference type="EMBL" id="CP003538">
    <property type="protein sequence ID" value="AGH97386.1"/>
    <property type="molecule type" value="Genomic_DNA"/>
</dbReference>
<gene>
    <name evidence="2" type="ORF">A11S_562</name>
</gene>
<evidence type="ECO:0000313" key="3">
    <source>
        <dbReference type="Proteomes" id="UP000011932"/>
    </source>
</evidence>
<sequence length="320" mass="34148">MAKDKDTEPTAPPKSIDFAPARAVVQDGGVITPQSLPNDLTDRQARVMSVLPDAAAASGVAPELLVGMWGRESEFSTHTTMTSPTGVKGDFQVSRVAVVETLAKNGDEIAEQLDAQGLKKQADKIEKIHDKAKDMDGPEIRSYARDNGKLIDSLRAEAPEAATYTAAYYSKDIAQKLDVDPAEPDSFSIVYAGYNIGPGNAQKLQDGKAASGWEVDANKGIAGNKSADKQISSYEKAIEKKLEDPTGQKMLSIIEDVQEQACRPGKSAAATYAPEGELRANIPELRTAFSIATLGDHQHNDTTMDQQLRPSPAAPLTPGA</sequence>
<reference evidence="2 3" key="1">
    <citation type="journal article" date="2013" name="ISME J.">
        <title>By their genes ye shall know them: genomic signatures of predatory bacteria.</title>
        <authorList>
            <person name="Pasternak Z."/>
            <person name="Pietrokovski S."/>
            <person name="Rotem O."/>
            <person name="Gophna U."/>
            <person name="Lurie-Weinberger M.N."/>
            <person name="Jurkevitch E."/>
        </authorList>
    </citation>
    <scope>NUCLEOTIDE SEQUENCE [LARGE SCALE GENOMIC DNA]</scope>
    <source>
        <strain evidence="2">EPB</strain>
    </source>
</reference>
<proteinExistence type="predicted"/>